<dbReference type="EMBL" id="CAJVPI010000088">
    <property type="protein sequence ID" value="CAG8477181.1"/>
    <property type="molecule type" value="Genomic_DNA"/>
</dbReference>
<protein>
    <submittedName>
        <fullName evidence="1">7299_t:CDS:1</fullName>
    </submittedName>
</protein>
<dbReference type="OrthoDB" id="434723at2759"/>
<sequence>MPSTSANSSEILKRMRDFTTHQSTRVALYKEFEESFDQNHQGKLSDAEFALICQITTDGFNEVSHDIRNVESDMNGPLNRPDLGGLIRDVQELEREKLKLTVNTQIYMKQQLTSEQDFDTLIQDTRHSLTKILDQINEKMRDVHEIMAEL</sequence>
<dbReference type="AlphaFoldDB" id="A0A9N8W7S4"/>
<name>A0A9N8W7S4_9GLOM</name>
<reference evidence="1" key="1">
    <citation type="submission" date="2021-06" db="EMBL/GenBank/DDBJ databases">
        <authorList>
            <person name="Kallberg Y."/>
            <person name="Tangrot J."/>
            <person name="Rosling A."/>
        </authorList>
    </citation>
    <scope>NUCLEOTIDE SEQUENCE</scope>
    <source>
        <strain evidence="1">BR232B</strain>
    </source>
</reference>
<comment type="caution">
    <text evidence="1">The sequence shown here is derived from an EMBL/GenBank/DDBJ whole genome shotgun (WGS) entry which is preliminary data.</text>
</comment>
<organism evidence="1 2">
    <name type="scientific">Paraglomus brasilianum</name>
    <dbReference type="NCBI Taxonomy" id="144538"/>
    <lineage>
        <taxon>Eukaryota</taxon>
        <taxon>Fungi</taxon>
        <taxon>Fungi incertae sedis</taxon>
        <taxon>Mucoromycota</taxon>
        <taxon>Glomeromycotina</taxon>
        <taxon>Glomeromycetes</taxon>
        <taxon>Paraglomerales</taxon>
        <taxon>Paraglomeraceae</taxon>
        <taxon>Paraglomus</taxon>
    </lineage>
</organism>
<dbReference type="PANTHER" id="PTHR28309:SF1">
    <property type="entry name" value="REQUIRED FOR EXCISION 1-B DOMAIN-CONTAINING PROTEIN"/>
    <property type="match status" value="1"/>
</dbReference>
<dbReference type="Proteomes" id="UP000789739">
    <property type="component" value="Unassembled WGS sequence"/>
</dbReference>
<evidence type="ECO:0000313" key="1">
    <source>
        <dbReference type="EMBL" id="CAG8477181.1"/>
    </source>
</evidence>
<accession>A0A9N8W7S4</accession>
<dbReference type="InterPro" id="IPR039491">
    <property type="entry name" value="REX1-B"/>
</dbReference>
<evidence type="ECO:0000313" key="2">
    <source>
        <dbReference type="Proteomes" id="UP000789739"/>
    </source>
</evidence>
<proteinExistence type="predicted"/>
<keyword evidence="2" id="KW-1185">Reference proteome</keyword>
<dbReference type="PANTHER" id="PTHR28309">
    <property type="entry name" value="REQUIRED FOR EXCISION 1-B DOMAIN-CONTAINING PROTEIN"/>
    <property type="match status" value="1"/>
</dbReference>
<gene>
    <name evidence="1" type="ORF">PBRASI_LOCUS1380</name>
</gene>
<dbReference type="Pfam" id="PF14966">
    <property type="entry name" value="DNA_repr_REX1B"/>
    <property type="match status" value="1"/>
</dbReference>